<gene>
    <name evidence="2" type="ORF">PZE19_29200</name>
</gene>
<comment type="caution">
    <text evidence="2">The sequence shown here is derived from an EMBL/GenBank/DDBJ whole genome shotgun (WGS) entry which is preliminary data.</text>
</comment>
<feature type="signal peptide" evidence="1">
    <location>
        <begin position="1"/>
        <end position="17"/>
    </location>
</feature>
<keyword evidence="3" id="KW-1185">Reference proteome</keyword>
<accession>A0ABT6FJV9</accession>
<sequence length="126" mass="13243">MRRTANVLMIIASTAAAGCGGPGTTAKAPPVDEARRHLVTALDAWRAGKVKGLASASPPIRFVDPDQAAGARLDGYKPGDDPTTVDHVVDYPVELTITDRKKATRTVQAAYQVVAEPALAVLRNDP</sequence>
<reference evidence="2 3" key="1">
    <citation type="submission" date="2023-03" db="EMBL/GenBank/DDBJ databases">
        <title>Paludisphaera mucosa sp. nov. a novel planctomycete from northern fen.</title>
        <authorList>
            <person name="Ivanova A."/>
        </authorList>
    </citation>
    <scope>NUCLEOTIDE SEQUENCE [LARGE SCALE GENOMIC DNA]</scope>
    <source>
        <strain evidence="2 3">Pla2</strain>
    </source>
</reference>
<evidence type="ECO:0000313" key="3">
    <source>
        <dbReference type="Proteomes" id="UP001216907"/>
    </source>
</evidence>
<protein>
    <submittedName>
        <fullName evidence="2">Uncharacterized protein</fullName>
    </submittedName>
</protein>
<dbReference type="RefSeq" id="WP_277864133.1">
    <property type="nucleotide sequence ID" value="NZ_JARRAG010000002.1"/>
</dbReference>
<evidence type="ECO:0000256" key="1">
    <source>
        <dbReference type="SAM" id="SignalP"/>
    </source>
</evidence>
<proteinExistence type="predicted"/>
<feature type="chain" id="PRO_5045958296" evidence="1">
    <location>
        <begin position="18"/>
        <end position="126"/>
    </location>
</feature>
<dbReference type="EMBL" id="JARRAG010000002">
    <property type="protein sequence ID" value="MDG3007861.1"/>
    <property type="molecule type" value="Genomic_DNA"/>
</dbReference>
<keyword evidence="1" id="KW-0732">Signal</keyword>
<evidence type="ECO:0000313" key="2">
    <source>
        <dbReference type="EMBL" id="MDG3007861.1"/>
    </source>
</evidence>
<name>A0ABT6FJV9_9BACT</name>
<dbReference type="PROSITE" id="PS51257">
    <property type="entry name" value="PROKAR_LIPOPROTEIN"/>
    <property type="match status" value="1"/>
</dbReference>
<dbReference type="Proteomes" id="UP001216907">
    <property type="component" value="Unassembled WGS sequence"/>
</dbReference>
<organism evidence="2 3">
    <name type="scientific">Paludisphaera mucosa</name>
    <dbReference type="NCBI Taxonomy" id="3030827"/>
    <lineage>
        <taxon>Bacteria</taxon>
        <taxon>Pseudomonadati</taxon>
        <taxon>Planctomycetota</taxon>
        <taxon>Planctomycetia</taxon>
        <taxon>Isosphaerales</taxon>
        <taxon>Isosphaeraceae</taxon>
        <taxon>Paludisphaera</taxon>
    </lineage>
</organism>